<dbReference type="GeneID" id="29943063"/>
<gene>
    <name evidence="1" type="ORF">C9J27_24330</name>
</gene>
<reference evidence="1 2" key="1">
    <citation type="submission" date="2018-01" db="EMBL/GenBank/DDBJ databases">
        <title>Whole genome sequencing of Histamine producing bacteria.</title>
        <authorList>
            <person name="Butler K."/>
        </authorList>
    </citation>
    <scope>NUCLEOTIDE SEQUENCE [LARGE SCALE GENOMIC DNA]</scope>
    <source>
        <strain evidence="1 2">FS-7.2</strain>
    </source>
</reference>
<dbReference type="RefSeq" id="WP_036793502.1">
    <property type="nucleotide sequence ID" value="NZ_JAUZMV010000001.1"/>
</dbReference>
<protein>
    <submittedName>
        <fullName evidence="1">Uncharacterized protein</fullName>
    </submittedName>
</protein>
<dbReference type="EMBL" id="PYNF01000045">
    <property type="protein sequence ID" value="PSU89571.1"/>
    <property type="molecule type" value="Genomic_DNA"/>
</dbReference>
<sequence length="189" mass="21496">MTKQQKQYEAVLEKVTEALKHSPEELKKFFKMTELYGKAASDMTKDELALIEAYIKSDLKTTELYGKAASDMTKDELSLIEAYVKSDLKTFTEEVKSSSEPFSESPFYKLVSESIWKNLAEITDKTQLEWIEVMEDIQHKGVYQAGELVGLGNLVCEQCGHSEMITHVTRIEPCVKCGCKHFSRLPLNP</sequence>
<dbReference type="Proteomes" id="UP000241426">
    <property type="component" value="Unassembled WGS sequence"/>
</dbReference>
<comment type="caution">
    <text evidence="1">The sequence shown here is derived from an EMBL/GenBank/DDBJ whole genome shotgun (WGS) entry which is preliminary data.</text>
</comment>
<dbReference type="eggNOG" id="COG2888">
    <property type="taxonomic scope" value="Bacteria"/>
</dbReference>
<dbReference type="InterPro" id="IPR009912">
    <property type="entry name" value="DUF1451"/>
</dbReference>
<accession>A0A2T3KAV4</accession>
<proteinExistence type="predicted"/>
<dbReference type="AlphaFoldDB" id="A0A0B7JAM4"/>
<organism evidence="1 2">
    <name type="scientific">Photobacterium kishitanii</name>
    <dbReference type="NCBI Taxonomy" id="318456"/>
    <lineage>
        <taxon>Bacteria</taxon>
        <taxon>Pseudomonadati</taxon>
        <taxon>Pseudomonadota</taxon>
        <taxon>Gammaproteobacteria</taxon>
        <taxon>Vibrionales</taxon>
        <taxon>Vibrionaceae</taxon>
        <taxon>Photobacterium</taxon>
    </lineage>
</organism>
<evidence type="ECO:0000313" key="1">
    <source>
        <dbReference type="EMBL" id="PSU89571.1"/>
    </source>
</evidence>
<evidence type="ECO:0000313" key="2">
    <source>
        <dbReference type="Proteomes" id="UP000241426"/>
    </source>
</evidence>
<accession>A0A0B7JAM4</accession>
<dbReference type="Pfam" id="PF07295">
    <property type="entry name" value="DUF1451"/>
    <property type="match status" value="1"/>
</dbReference>
<name>A0A0B7JAM4_9GAMM</name>